<dbReference type="Pfam" id="PF22977">
    <property type="entry name" value="WHD"/>
    <property type="match status" value="1"/>
</dbReference>
<name>A0A0D8FQF6_9ACTN</name>
<dbReference type="EC" id="3.4.24.-" evidence="5"/>
<keyword evidence="5" id="KW-0482">Metalloprotease</keyword>
<dbReference type="STRING" id="1121877.FEAC_27430"/>
<comment type="similarity">
    <text evidence="1">Belongs to the AAA ATPase family.</text>
</comment>
<accession>A0A0D8FQF6</accession>
<evidence type="ECO:0000313" key="5">
    <source>
        <dbReference type="EMBL" id="KJE75503.1"/>
    </source>
</evidence>
<protein>
    <submittedName>
        <fullName evidence="5">ATP-dependent zinc metalloprotease FtsH</fullName>
        <ecNumber evidence="5">3.4.24.-</ecNumber>
    </submittedName>
</protein>
<evidence type="ECO:0000259" key="4">
    <source>
        <dbReference type="SMART" id="SM00382"/>
    </source>
</evidence>
<dbReference type="SUPFAM" id="SSF52540">
    <property type="entry name" value="P-loop containing nucleoside triphosphate hydrolases"/>
    <property type="match status" value="1"/>
</dbReference>
<dbReference type="Gene3D" id="3.40.50.300">
    <property type="entry name" value="P-loop containing nucleotide triphosphate hydrolases"/>
    <property type="match status" value="1"/>
</dbReference>
<dbReference type="EMBL" id="JXUW01000038">
    <property type="protein sequence ID" value="KJE75503.1"/>
    <property type="molecule type" value="Genomic_DNA"/>
</dbReference>
<dbReference type="GO" id="GO:0016887">
    <property type="term" value="F:ATP hydrolysis activity"/>
    <property type="evidence" value="ECO:0007669"/>
    <property type="project" value="InterPro"/>
</dbReference>
<dbReference type="InterPro" id="IPR003959">
    <property type="entry name" value="ATPase_AAA_core"/>
</dbReference>
<dbReference type="PANTHER" id="PTHR23073">
    <property type="entry name" value="26S PROTEASOME REGULATORY SUBUNIT"/>
    <property type="match status" value="1"/>
</dbReference>
<sequence length="699" mass="76590">MDTEGGAELETLIALLDQRLAVLVGERKQAGSDPGDAFRGLYLSEEDVDRALGADGQSSLGWVEVELFEFDDLVPVVPDLCERFKWSPRGRITALMSRFGLSAVDCFLLVIAAAPDITRNYERLFAYINDDVSHRRASIGLALELCGADDEDPLARQYLMEESPLLRSGLITIENRDAPFLHRDLRVDTDVVDFLLGGSSLDASLPLSSEEIISAITTAVSADDADRVAAMLSRGTGLVYLIDRPGSVARALGAAGFAHLEMPILSVELDHLGADADLVDIVKRSLRTARMRGAGLLIGPIDRLVMNEPGGVRLLANADQPVVLVGNVSWDPRWSSRPPHLFQAPILDQLARRQLLGELAKFDRSDPLSDGHEEMFEQFTLRPEELARAVAYGRAQAAAFGRSLRPSDLIDGARLQNSSGLERLTRRVHPFADWDDLVVPTAVKSRLRSISQRARYRHVVIDEWGMRPGGGRGAGVVALFFGESGTGKTLAAEVIAHELGLDLYTVNLATVVDKYVGETEKNLEAIFTQAIGVNGVLFFDEADALFGKRSEGGDAHDRYANIEVAYLLQRIEAFDGLAILATNLRANMDSAFVRRIDVVVDFPMPNAAQRLALWQRYLPASFPRDDDVDLEFMARSFRLTGGAIHNICTTSAFDAYGGDGRIAMSSIVRATQRELEKLGRLCVESEFGPYFGMIETPTD</sequence>
<evidence type="ECO:0000256" key="2">
    <source>
        <dbReference type="ARBA" id="ARBA00022741"/>
    </source>
</evidence>
<dbReference type="CDD" id="cd19481">
    <property type="entry name" value="RecA-like_protease"/>
    <property type="match status" value="1"/>
</dbReference>
<proteinExistence type="inferred from homology"/>
<dbReference type="InterPro" id="IPR050221">
    <property type="entry name" value="26S_Proteasome_ATPase"/>
</dbReference>
<gene>
    <name evidence="5" type="primary">ftsH2</name>
    <name evidence="5" type="ORF">FEAC_27430</name>
</gene>
<dbReference type="eggNOG" id="COG0464">
    <property type="taxonomic scope" value="Bacteria"/>
</dbReference>
<keyword evidence="2" id="KW-0547">Nucleotide-binding</keyword>
<keyword evidence="5" id="KW-0378">Hydrolase</keyword>
<keyword evidence="5" id="KW-0645">Protease</keyword>
<dbReference type="InterPro" id="IPR027417">
    <property type="entry name" value="P-loop_NTPase"/>
</dbReference>
<dbReference type="RefSeq" id="WP_035390803.1">
    <property type="nucleotide sequence ID" value="NZ_JQKF01000031.1"/>
</dbReference>
<organism evidence="5 6">
    <name type="scientific">Ferrimicrobium acidiphilum DSM 19497</name>
    <dbReference type="NCBI Taxonomy" id="1121877"/>
    <lineage>
        <taxon>Bacteria</taxon>
        <taxon>Bacillati</taxon>
        <taxon>Actinomycetota</taxon>
        <taxon>Acidimicrobiia</taxon>
        <taxon>Acidimicrobiales</taxon>
        <taxon>Acidimicrobiaceae</taxon>
        <taxon>Ferrimicrobium</taxon>
    </lineage>
</organism>
<dbReference type="AlphaFoldDB" id="A0A0D8FQF6"/>
<dbReference type="InterPro" id="IPR003593">
    <property type="entry name" value="AAA+_ATPase"/>
</dbReference>
<dbReference type="GO" id="GO:0005524">
    <property type="term" value="F:ATP binding"/>
    <property type="evidence" value="ECO:0007669"/>
    <property type="project" value="UniProtKB-KW"/>
</dbReference>
<keyword evidence="6" id="KW-1185">Reference proteome</keyword>
<keyword evidence="3" id="KW-0067">ATP-binding</keyword>
<dbReference type="GO" id="GO:0008237">
    <property type="term" value="F:metallopeptidase activity"/>
    <property type="evidence" value="ECO:0007669"/>
    <property type="project" value="UniProtKB-KW"/>
</dbReference>
<dbReference type="GO" id="GO:0006508">
    <property type="term" value="P:proteolysis"/>
    <property type="evidence" value="ECO:0007669"/>
    <property type="project" value="UniProtKB-KW"/>
</dbReference>
<comment type="caution">
    <text evidence="5">The sequence shown here is derived from an EMBL/GenBank/DDBJ whole genome shotgun (WGS) entry which is preliminary data.</text>
</comment>
<dbReference type="Pfam" id="PF00004">
    <property type="entry name" value="AAA"/>
    <property type="match status" value="1"/>
</dbReference>
<feature type="domain" description="AAA+ ATPase" evidence="4">
    <location>
        <begin position="474"/>
        <end position="602"/>
    </location>
</feature>
<dbReference type="InterPro" id="IPR054472">
    <property type="entry name" value="WHD"/>
</dbReference>
<evidence type="ECO:0000256" key="1">
    <source>
        <dbReference type="ARBA" id="ARBA00006914"/>
    </source>
</evidence>
<dbReference type="GeneID" id="78373730"/>
<dbReference type="Proteomes" id="UP000032336">
    <property type="component" value="Unassembled WGS sequence"/>
</dbReference>
<dbReference type="PATRIC" id="fig|1121877.4.peg.3076"/>
<reference evidence="5 6" key="1">
    <citation type="submission" date="2015-01" db="EMBL/GenBank/DDBJ databases">
        <title>Draft genome of the acidophilic iron oxidizer Ferrimicrobium acidiphilum strain T23.</title>
        <authorList>
            <person name="Poehlein A."/>
            <person name="Eisen S."/>
            <person name="Schloemann M."/>
            <person name="Johnson B.D."/>
            <person name="Daniel R."/>
            <person name="Muehling M."/>
        </authorList>
    </citation>
    <scope>NUCLEOTIDE SEQUENCE [LARGE SCALE GENOMIC DNA]</scope>
    <source>
        <strain evidence="5 6">T23</strain>
    </source>
</reference>
<dbReference type="SMART" id="SM00382">
    <property type="entry name" value="AAA"/>
    <property type="match status" value="1"/>
</dbReference>
<evidence type="ECO:0000313" key="6">
    <source>
        <dbReference type="Proteomes" id="UP000032336"/>
    </source>
</evidence>
<evidence type="ECO:0000256" key="3">
    <source>
        <dbReference type="ARBA" id="ARBA00022840"/>
    </source>
</evidence>